<feature type="region of interest" description="Disordered" evidence="1">
    <location>
        <begin position="1"/>
        <end position="36"/>
    </location>
</feature>
<evidence type="ECO:0000256" key="1">
    <source>
        <dbReference type="SAM" id="MobiDB-lite"/>
    </source>
</evidence>
<proteinExistence type="predicted"/>
<dbReference type="PANTHER" id="PTHR13162:SF8">
    <property type="entry name" value="CCR4-NOT TRANSCRIPTION COMPLEX SUBUNIT 1"/>
    <property type="match status" value="1"/>
</dbReference>
<dbReference type="Gene3D" id="1.25.40.180">
    <property type="match status" value="1"/>
</dbReference>
<reference evidence="3" key="2">
    <citation type="submission" date="2014-07" db="EMBL/GenBank/DDBJ databases">
        <authorList>
            <person name="Hull J."/>
        </authorList>
    </citation>
    <scope>NUCLEOTIDE SEQUENCE</scope>
</reference>
<sequence>MAAIARSIKQEESNKRTQEQRQQGVTNIDNDKTKPSDAFSVLDPAIVAVASVTATASHDDKLAQKQHKESIIAKLHTHDIGTLLTNKVITAPPGIIQEQINFLVGNTDVQNIERSAQELSQLLRVEYYEYFADYLVIKRAAL</sequence>
<evidence type="ECO:0000313" key="4">
    <source>
        <dbReference type="EMBL" id="JAP99233.1"/>
    </source>
</evidence>
<dbReference type="InterPro" id="IPR032191">
    <property type="entry name" value="CNOT1_CAF1_bind"/>
</dbReference>
<dbReference type="PANTHER" id="PTHR13162">
    <property type="entry name" value="CCR4-NOT TRANSCRIPTION COMPLEX"/>
    <property type="match status" value="1"/>
</dbReference>
<evidence type="ECO:0000259" key="2">
    <source>
        <dbReference type="Pfam" id="PF16415"/>
    </source>
</evidence>
<dbReference type="GO" id="GO:0000932">
    <property type="term" value="C:P-body"/>
    <property type="evidence" value="ECO:0007669"/>
    <property type="project" value="TreeGrafter"/>
</dbReference>
<dbReference type="InterPro" id="IPR040398">
    <property type="entry name" value="Not1"/>
</dbReference>
<dbReference type="EMBL" id="GDHC01019395">
    <property type="protein sequence ID" value="JAP99233.1"/>
    <property type="molecule type" value="Transcribed_RNA"/>
</dbReference>
<gene>
    <name evidence="3" type="primary">Cnot1_2</name>
    <name evidence="3" type="ORF">CM83_25595</name>
    <name evidence="4" type="ORF">g.15110</name>
</gene>
<reference evidence="4" key="3">
    <citation type="journal article" date="2016" name="Gigascience">
        <title>De novo construction of an expanded transcriptome assembly for the western tarnished plant bug, Lygus hesperus.</title>
        <authorList>
            <person name="Tassone E.E."/>
            <person name="Geib S.M."/>
            <person name="Hall B."/>
            <person name="Fabrick J.A."/>
            <person name="Brent C.S."/>
            <person name="Hull J.J."/>
        </authorList>
    </citation>
    <scope>NUCLEOTIDE SEQUENCE</scope>
</reference>
<dbReference type="GO" id="GO:0060090">
    <property type="term" value="F:molecular adaptor activity"/>
    <property type="evidence" value="ECO:0007669"/>
    <property type="project" value="TreeGrafter"/>
</dbReference>
<dbReference type="GO" id="GO:0017148">
    <property type="term" value="P:negative regulation of translation"/>
    <property type="evidence" value="ECO:0007669"/>
    <property type="project" value="InterPro"/>
</dbReference>
<dbReference type="GO" id="GO:0030015">
    <property type="term" value="C:CCR4-NOT core complex"/>
    <property type="evidence" value="ECO:0007669"/>
    <property type="project" value="InterPro"/>
</dbReference>
<name>A0A0A9Y287_LYGHE</name>
<accession>A0A0A9Y287</accession>
<evidence type="ECO:0000313" key="3">
    <source>
        <dbReference type="EMBL" id="JAG26299.1"/>
    </source>
</evidence>
<dbReference type="AlphaFoldDB" id="A0A0A9Y287"/>
<feature type="compositionally biased region" description="Basic and acidic residues" evidence="1">
    <location>
        <begin position="8"/>
        <end position="19"/>
    </location>
</feature>
<dbReference type="Pfam" id="PF16415">
    <property type="entry name" value="CNOT1_CAF1_bind"/>
    <property type="match status" value="1"/>
</dbReference>
<feature type="domain" description="CCR4-NOT transcription complex subunit 1 CAF1-binding" evidence="2">
    <location>
        <begin position="90"/>
        <end position="141"/>
    </location>
</feature>
<organism evidence="3">
    <name type="scientific">Lygus hesperus</name>
    <name type="common">Western plant bug</name>
    <dbReference type="NCBI Taxonomy" id="30085"/>
    <lineage>
        <taxon>Eukaryota</taxon>
        <taxon>Metazoa</taxon>
        <taxon>Ecdysozoa</taxon>
        <taxon>Arthropoda</taxon>
        <taxon>Hexapoda</taxon>
        <taxon>Insecta</taxon>
        <taxon>Pterygota</taxon>
        <taxon>Neoptera</taxon>
        <taxon>Paraneoptera</taxon>
        <taxon>Hemiptera</taxon>
        <taxon>Heteroptera</taxon>
        <taxon>Panheteroptera</taxon>
        <taxon>Cimicomorpha</taxon>
        <taxon>Miridae</taxon>
        <taxon>Mirini</taxon>
        <taxon>Lygus</taxon>
    </lineage>
</organism>
<dbReference type="EMBL" id="GBHO01017305">
    <property type="protein sequence ID" value="JAG26299.1"/>
    <property type="molecule type" value="Transcribed_RNA"/>
</dbReference>
<reference evidence="3" key="1">
    <citation type="journal article" date="2014" name="PLoS ONE">
        <title>Transcriptome-Based Identification of ABC Transporters in the Western Tarnished Plant Bug Lygus hesperus.</title>
        <authorList>
            <person name="Hull J.J."/>
            <person name="Chaney K."/>
            <person name="Geib S.M."/>
            <person name="Fabrick J.A."/>
            <person name="Brent C.S."/>
            <person name="Walsh D."/>
            <person name="Lavine L.C."/>
        </authorList>
    </citation>
    <scope>NUCLEOTIDE SEQUENCE</scope>
</reference>
<dbReference type="GO" id="GO:0000288">
    <property type="term" value="P:nuclear-transcribed mRNA catabolic process, deadenylation-dependent decay"/>
    <property type="evidence" value="ECO:0007669"/>
    <property type="project" value="TreeGrafter"/>
</dbReference>
<protein>
    <submittedName>
        <fullName evidence="3">CCR4-NOT transcription complex subunit 1</fullName>
    </submittedName>
</protein>